<dbReference type="InterPro" id="IPR021514">
    <property type="entry name" value="DUF3176"/>
</dbReference>
<accession>A0A1Y1Z250</accession>
<dbReference type="OrthoDB" id="3795586at2759"/>
<dbReference type="Proteomes" id="UP000193144">
    <property type="component" value="Unassembled WGS sequence"/>
</dbReference>
<keyword evidence="2" id="KW-1133">Transmembrane helix</keyword>
<feature type="transmembrane region" description="Helical" evidence="2">
    <location>
        <begin position="127"/>
        <end position="155"/>
    </location>
</feature>
<dbReference type="EMBL" id="MCFA01000136">
    <property type="protein sequence ID" value="ORY04361.1"/>
    <property type="molecule type" value="Genomic_DNA"/>
</dbReference>
<feature type="transmembrane region" description="Helical" evidence="2">
    <location>
        <begin position="86"/>
        <end position="107"/>
    </location>
</feature>
<reference evidence="3 4" key="1">
    <citation type="submission" date="2016-07" db="EMBL/GenBank/DDBJ databases">
        <title>Pervasive Adenine N6-methylation of Active Genes in Fungi.</title>
        <authorList>
            <consortium name="DOE Joint Genome Institute"/>
            <person name="Mondo S.J."/>
            <person name="Dannebaum R.O."/>
            <person name="Kuo R.C."/>
            <person name="Labutti K."/>
            <person name="Haridas S."/>
            <person name="Kuo A."/>
            <person name="Salamov A."/>
            <person name="Ahrendt S.R."/>
            <person name="Lipzen A."/>
            <person name="Sullivan W."/>
            <person name="Andreopoulos W.B."/>
            <person name="Clum A."/>
            <person name="Lindquist E."/>
            <person name="Daum C."/>
            <person name="Ramamoorthy G.K."/>
            <person name="Gryganskyi A."/>
            <person name="Culley D."/>
            <person name="Magnuson J.K."/>
            <person name="James T.Y."/>
            <person name="O'Malley M.A."/>
            <person name="Stajich J.E."/>
            <person name="Spatafora J.W."/>
            <person name="Visel A."/>
            <person name="Grigoriev I.V."/>
        </authorList>
    </citation>
    <scope>NUCLEOTIDE SEQUENCE [LARGE SCALE GENOMIC DNA]</scope>
    <source>
        <strain evidence="3 4">CBS 115471</strain>
    </source>
</reference>
<feature type="compositionally biased region" description="Polar residues" evidence="1">
    <location>
        <begin position="19"/>
        <end position="31"/>
    </location>
</feature>
<comment type="caution">
    <text evidence="3">The sequence shown here is derived from an EMBL/GenBank/DDBJ whole genome shotgun (WGS) entry which is preliminary data.</text>
</comment>
<feature type="transmembrane region" description="Helical" evidence="2">
    <location>
        <begin position="602"/>
        <end position="622"/>
    </location>
</feature>
<dbReference type="PANTHER" id="PTHR35394">
    <property type="entry name" value="DUF3176 DOMAIN-CONTAINING PROTEIN"/>
    <property type="match status" value="1"/>
</dbReference>
<organism evidence="3 4">
    <name type="scientific">Clohesyomyces aquaticus</name>
    <dbReference type="NCBI Taxonomy" id="1231657"/>
    <lineage>
        <taxon>Eukaryota</taxon>
        <taxon>Fungi</taxon>
        <taxon>Dikarya</taxon>
        <taxon>Ascomycota</taxon>
        <taxon>Pezizomycotina</taxon>
        <taxon>Dothideomycetes</taxon>
        <taxon>Pleosporomycetidae</taxon>
        <taxon>Pleosporales</taxon>
        <taxon>Lindgomycetaceae</taxon>
        <taxon>Clohesyomyces</taxon>
    </lineage>
</organism>
<evidence type="ECO:0000256" key="1">
    <source>
        <dbReference type="SAM" id="MobiDB-lite"/>
    </source>
</evidence>
<dbReference type="Pfam" id="PF11374">
    <property type="entry name" value="DUF3176"/>
    <property type="match status" value="1"/>
</dbReference>
<sequence>MPPTSRYSQHELEDLARYGSQTPQQMTQEAENSGFGMDHTPDDTALLQDRGVIAGSGISQSIRFGNASPHRNSKNQSPPFWKVDTWLYDILATCTALSVFIALVAILAKYDKQPNPRWTSTLTLNTIASIASMMFRIGIMFPVANCISQLCWIWYASSQKPLRHVIAFDQASRGPIGGMYALFTGAWSSLALLGTFVTIIAMAVGPAFQQSISFYGFNVVDHELPAYASAAMNYNGSTNPNYGGYAGIGEFTPFNMKSAMYSGLISSGMVALPTAPFSCPTGNCTWDSFPTLAVSMECIETGKYYEINCDQKGDEAFKPPPGRCKIDRTPLLVSLMSNETTRARTGGRDTFQINHVDTQPNTPFFFGVYYASWVDLLPSTWRVKPTGGLTEIQWARANNLMDPGQSRSKFIYNGSSLESQSCIVYTVMQEIQAKAENGVYSERVLRVESRADEAKEGSTILFNDTAPPIQYTFKGSCEPPSVGEHCKARPLNVSLSAMSNSFLLAGLNYLFSDAGRQNITVSGASITIEGPQILKMLYQTFNITKAIENVAYYMTIALRSNDTILALQNDPTNSTGLPSDYVAPSHRISGYAYVNQLHVSVAWPWLALPALLLVCTAVLLAATIHATHTHDVGIWKDSPLALLTHTQWRPDPVTGIGSGNTATEIEKSVLGLKARLVENRFRIADEKHEK</sequence>
<keyword evidence="2" id="KW-0472">Membrane</keyword>
<dbReference type="AlphaFoldDB" id="A0A1Y1Z250"/>
<dbReference type="PANTHER" id="PTHR35394:SF5">
    <property type="entry name" value="DUF3176 DOMAIN-CONTAINING PROTEIN"/>
    <property type="match status" value="1"/>
</dbReference>
<evidence type="ECO:0000256" key="2">
    <source>
        <dbReference type="SAM" id="Phobius"/>
    </source>
</evidence>
<name>A0A1Y1Z250_9PLEO</name>
<keyword evidence="2" id="KW-0812">Transmembrane</keyword>
<proteinExistence type="predicted"/>
<gene>
    <name evidence="3" type="ORF">BCR34DRAFT_56804</name>
</gene>
<evidence type="ECO:0000313" key="3">
    <source>
        <dbReference type="EMBL" id="ORY04361.1"/>
    </source>
</evidence>
<evidence type="ECO:0000313" key="4">
    <source>
        <dbReference type="Proteomes" id="UP000193144"/>
    </source>
</evidence>
<protein>
    <submittedName>
        <fullName evidence="3">Uncharacterized protein</fullName>
    </submittedName>
</protein>
<keyword evidence="4" id="KW-1185">Reference proteome</keyword>
<feature type="transmembrane region" description="Helical" evidence="2">
    <location>
        <begin position="176"/>
        <end position="204"/>
    </location>
</feature>
<feature type="region of interest" description="Disordered" evidence="1">
    <location>
        <begin position="18"/>
        <end position="41"/>
    </location>
</feature>